<protein>
    <recommendedName>
        <fullName evidence="4 16">Succinate dehydrogenase hydrophobic membrane anchor subunit</fullName>
    </recommendedName>
</protein>
<evidence type="ECO:0000256" key="5">
    <source>
        <dbReference type="ARBA" id="ARBA00022448"/>
    </source>
</evidence>
<evidence type="ECO:0000256" key="4">
    <source>
        <dbReference type="ARBA" id="ARBA00019425"/>
    </source>
</evidence>
<evidence type="ECO:0000256" key="12">
    <source>
        <dbReference type="ARBA" id="ARBA00022982"/>
    </source>
</evidence>
<dbReference type="GO" id="GO:0017004">
    <property type="term" value="P:cytochrome complex assembly"/>
    <property type="evidence" value="ECO:0007669"/>
    <property type="project" value="TreeGrafter"/>
</dbReference>
<dbReference type="Proteomes" id="UP000282818">
    <property type="component" value="Unassembled WGS sequence"/>
</dbReference>
<evidence type="ECO:0000256" key="3">
    <source>
        <dbReference type="ARBA" id="ARBA00005163"/>
    </source>
</evidence>
<dbReference type="GO" id="GO:0009055">
    <property type="term" value="F:electron transfer activity"/>
    <property type="evidence" value="ECO:0007669"/>
    <property type="project" value="TreeGrafter"/>
</dbReference>
<evidence type="ECO:0000256" key="19">
    <source>
        <dbReference type="SAM" id="Phobius"/>
    </source>
</evidence>
<comment type="function">
    <text evidence="1 16">Membrane-anchoring subunit of succinate dehydrogenase (SDH).</text>
</comment>
<keyword evidence="8 16" id="KW-0816">Tricarboxylic acid cycle</keyword>
<evidence type="ECO:0000313" key="20">
    <source>
        <dbReference type="EMBL" id="RVU32575.1"/>
    </source>
</evidence>
<feature type="transmembrane region" description="Helical" evidence="19">
    <location>
        <begin position="91"/>
        <end position="113"/>
    </location>
</feature>
<feature type="transmembrane region" description="Helical" evidence="19">
    <location>
        <begin position="21"/>
        <end position="39"/>
    </location>
</feature>
<feature type="transmembrane region" description="Helical" evidence="19">
    <location>
        <begin position="59"/>
        <end position="79"/>
    </location>
</feature>
<evidence type="ECO:0000256" key="18">
    <source>
        <dbReference type="PIRSR" id="PIRSR000169-2"/>
    </source>
</evidence>
<comment type="pathway">
    <text evidence="3 16">Carbohydrate metabolism; tricarboxylic acid cycle.</text>
</comment>
<evidence type="ECO:0000256" key="11">
    <source>
        <dbReference type="ARBA" id="ARBA00022723"/>
    </source>
</evidence>
<keyword evidence="10 19" id="KW-0812">Transmembrane</keyword>
<dbReference type="SUPFAM" id="SSF81343">
    <property type="entry name" value="Fumarate reductase respiratory complex transmembrane subunits"/>
    <property type="match status" value="1"/>
</dbReference>
<dbReference type="EMBL" id="SACQ01000001">
    <property type="protein sequence ID" value="RVU32575.1"/>
    <property type="molecule type" value="Genomic_DNA"/>
</dbReference>
<evidence type="ECO:0000256" key="7">
    <source>
        <dbReference type="ARBA" id="ARBA00022519"/>
    </source>
</evidence>
<evidence type="ECO:0000256" key="2">
    <source>
        <dbReference type="ARBA" id="ARBA00004429"/>
    </source>
</evidence>
<evidence type="ECO:0000256" key="14">
    <source>
        <dbReference type="ARBA" id="ARBA00023004"/>
    </source>
</evidence>
<dbReference type="InterPro" id="IPR000701">
    <property type="entry name" value="SuccDH_FuR_B_TM-su"/>
</dbReference>
<dbReference type="GO" id="GO:0006099">
    <property type="term" value="P:tricarboxylic acid cycle"/>
    <property type="evidence" value="ECO:0007669"/>
    <property type="project" value="UniProtKB-UniRule"/>
</dbReference>
<comment type="caution">
    <text evidence="20">The sequence shown here is derived from an EMBL/GenBank/DDBJ whole genome shotgun (WGS) entry which is preliminary data.</text>
</comment>
<dbReference type="NCBIfam" id="TIGR02968">
    <property type="entry name" value="succ_dehyd_anc"/>
    <property type="match status" value="1"/>
</dbReference>
<gene>
    <name evidence="20" type="primary">sdhD</name>
    <name evidence="20" type="ORF">EOE65_02675</name>
</gene>
<dbReference type="InterPro" id="IPR014312">
    <property type="entry name" value="Succ_DH_anchor"/>
</dbReference>
<dbReference type="AlphaFoldDB" id="A0A437QDQ4"/>
<dbReference type="PANTHER" id="PTHR38689:SF1">
    <property type="entry name" value="SUCCINATE DEHYDROGENASE HYDROPHOBIC MEMBRANE ANCHOR SUBUNIT"/>
    <property type="match status" value="1"/>
</dbReference>
<comment type="subcellular location">
    <subcellularLocation>
        <location evidence="2 16">Cell inner membrane</location>
        <topology evidence="2 16">Multi-pass membrane protein</topology>
    </subcellularLocation>
</comment>
<dbReference type="GO" id="GO:0020037">
    <property type="term" value="F:heme binding"/>
    <property type="evidence" value="ECO:0007669"/>
    <property type="project" value="InterPro"/>
</dbReference>
<evidence type="ECO:0000256" key="16">
    <source>
        <dbReference type="PIRNR" id="PIRNR000169"/>
    </source>
</evidence>
<accession>A0A437QDQ4</accession>
<keyword evidence="9 18" id="KW-0349">Heme</keyword>
<evidence type="ECO:0000313" key="21">
    <source>
        <dbReference type="Proteomes" id="UP000282818"/>
    </source>
</evidence>
<evidence type="ECO:0000256" key="1">
    <source>
        <dbReference type="ARBA" id="ARBA00004050"/>
    </source>
</evidence>
<dbReference type="CDD" id="cd03494">
    <property type="entry name" value="SQR_TypeC_SdhD"/>
    <property type="match status" value="1"/>
</dbReference>
<dbReference type="Pfam" id="PF01127">
    <property type="entry name" value="Sdh_cyt"/>
    <property type="match status" value="1"/>
</dbReference>
<keyword evidence="5 16" id="KW-0813">Transport</keyword>
<keyword evidence="15 16" id="KW-0472">Membrane</keyword>
<keyword evidence="14 18" id="KW-0408">Iron</keyword>
<feature type="binding site" description="axial binding residue" evidence="18">
    <location>
        <position position="71"/>
    </location>
    <ligand>
        <name>heme</name>
        <dbReference type="ChEBI" id="CHEBI:30413"/>
        <note>ligand shared with second transmembrane subunit</note>
    </ligand>
    <ligandPart>
        <name>Fe</name>
        <dbReference type="ChEBI" id="CHEBI:18248"/>
    </ligandPart>
</feature>
<evidence type="ECO:0000256" key="10">
    <source>
        <dbReference type="ARBA" id="ARBA00022692"/>
    </source>
</evidence>
<dbReference type="UniPathway" id="UPA00223"/>
<evidence type="ECO:0000256" key="9">
    <source>
        <dbReference type="ARBA" id="ARBA00022617"/>
    </source>
</evidence>
<keyword evidence="13 19" id="KW-1133">Transmembrane helix</keyword>
<comment type="cofactor">
    <cofactor evidence="18">
        <name>heme</name>
        <dbReference type="ChEBI" id="CHEBI:30413"/>
    </cofactor>
    <text evidence="18">The heme is bound between the two transmembrane subunits.</text>
</comment>
<evidence type="ECO:0000256" key="17">
    <source>
        <dbReference type="PIRSR" id="PIRSR000169-1"/>
    </source>
</evidence>
<keyword evidence="7 16" id="KW-0997">Cell inner membrane</keyword>
<dbReference type="Gene3D" id="1.20.1300.10">
    <property type="entry name" value="Fumarate reductase/succinate dehydrogenase, transmembrane subunit"/>
    <property type="match status" value="1"/>
</dbReference>
<evidence type="ECO:0000256" key="13">
    <source>
        <dbReference type="ARBA" id="ARBA00022989"/>
    </source>
</evidence>
<dbReference type="GO" id="GO:0046872">
    <property type="term" value="F:metal ion binding"/>
    <property type="evidence" value="ECO:0007669"/>
    <property type="project" value="UniProtKB-KW"/>
</dbReference>
<sequence>MVTSITSFGRSGLYDWMIQRVTAVVLLAYTLFMMGYLLFGGDLNYEQWKTLFDGTAMRIFSLLALLSLAAHAWIGLWSVTTDYIKPTGVRFVVQSGCGLLTFIYVVWGVQILWGV</sequence>
<keyword evidence="21" id="KW-1185">Reference proteome</keyword>
<evidence type="ECO:0000256" key="8">
    <source>
        <dbReference type="ARBA" id="ARBA00022532"/>
    </source>
</evidence>
<proteinExistence type="predicted"/>
<feature type="binding site" evidence="17">
    <location>
        <position position="83"/>
    </location>
    <ligand>
        <name>a ubiquinone</name>
        <dbReference type="ChEBI" id="CHEBI:16389"/>
    </ligand>
</feature>
<reference evidence="20 21" key="1">
    <citation type="submission" date="2019-01" db="EMBL/GenBank/DDBJ databases">
        <authorList>
            <person name="Chen W.-M."/>
        </authorList>
    </citation>
    <scope>NUCLEOTIDE SEQUENCE [LARGE SCALE GENOMIC DNA]</scope>
    <source>
        <strain evidence="20 21">HPM-16</strain>
    </source>
</reference>
<evidence type="ECO:0000256" key="6">
    <source>
        <dbReference type="ARBA" id="ARBA00022475"/>
    </source>
</evidence>
<dbReference type="PANTHER" id="PTHR38689">
    <property type="entry name" value="SUCCINATE DEHYDROGENASE HYDROPHOBIC MEMBRANE ANCHOR SUBUNIT"/>
    <property type="match status" value="1"/>
</dbReference>
<name>A0A437QDQ4_9GAMM</name>
<keyword evidence="12 16" id="KW-0249">Electron transport</keyword>
<dbReference type="InterPro" id="IPR034804">
    <property type="entry name" value="SQR/QFR_C/D"/>
</dbReference>
<dbReference type="PIRSF" id="PIRSF000169">
    <property type="entry name" value="SDH_D"/>
    <property type="match status" value="1"/>
</dbReference>
<keyword evidence="11 18" id="KW-0479">Metal-binding</keyword>
<dbReference type="GO" id="GO:0005886">
    <property type="term" value="C:plasma membrane"/>
    <property type="evidence" value="ECO:0007669"/>
    <property type="project" value="UniProtKB-SubCell"/>
</dbReference>
<dbReference type="RefSeq" id="WP_127692744.1">
    <property type="nucleotide sequence ID" value="NZ_SACQ01000001.1"/>
</dbReference>
<organism evidence="20 21">
    <name type="scientific">Neptunomonas marina</name>
    <dbReference type="NCBI Taxonomy" id="1815562"/>
    <lineage>
        <taxon>Bacteria</taxon>
        <taxon>Pseudomonadati</taxon>
        <taxon>Pseudomonadota</taxon>
        <taxon>Gammaproteobacteria</taxon>
        <taxon>Oceanospirillales</taxon>
        <taxon>Oceanospirillaceae</taxon>
        <taxon>Neptunomonas</taxon>
    </lineage>
</organism>
<evidence type="ECO:0000256" key="15">
    <source>
        <dbReference type="ARBA" id="ARBA00023136"/>
    </source>
</evidence>
<keyword evidence="6 16" id="KW-1003">Cell membrane</keyword>